<reference evidence="4 5" key="2">
    <citation type="submission" date="2017-02" db="EMBL/GenBank/DDBJ databases">
        <title>A genome survey and senescence transcriptome analysis in Lentinula edodes.</title>
        <authorList>
            <person name="Sakamoto Y."/>
            <person name="Nakade K."/>
            <person name="Sato S."/>
            <person name="Yoshida Y."/>
            <person name="Miyazaki K."/>
            <person name="Natsume S."/>
            <person name="Konno N."/>
        </authorList>
    </citation>
    <scope>NUCLEOTIDE SEQUENCE [LARGE SCALE GENOMIC DNA]</scope>
    <source>
        <strain evidence="4 5">NBRC 111202</strain>
    </source>
</reference>
<feature type="domain" description="RRM" evidence="3">
    <location>
        <begin position="70"/>
        <end position="143"/>
    </location>
</feature>
<comment type="caution">
    <text evidence="4">The sequence shown here is derived from an EMBL/GenBank/DDBJ whole genome shotgun (WGS) entry which is preliminary data.</text>
</comment>
<keyword evidence="5" id="KW-1185">Reference proteome</keyword>
<organism evidence="4 5">
    <name type="scientific">Lentinula edodes</name>
    <name type="common">Shiitake mushroom</name>
    <name type="synonym">Lentinus edodes</name>
    <dbReference type="NCBI Taxonomy" id="5353"/>
    <lineage>
        <taxon>Eukaryota</taxon>
        <taxon>Fungi</taxon>
        <taxon>Dikarya</taxon>
        <taxon>Basidiomycota</taxon>
        <taxon>Agaricomycotina</taxon>
        <taxon>Agaricomycetes</taxon>
        <taxon>Agaricomycetidae</taxon>
        <taxon>Agaricales</taxon>
        <taxon>Marasmiineae</taxon>
        <taxon>Omphalotaceae</taxon>
        <taxon>Lentinula</taxon>
    </lineage>
</organism>
<dbReference type="Proteomes" id="UP000188533">
    <property type="component" value="Unassembled WGS sequence"/>
</dbReference>
<evidence type="ECO:0000313" key="5">
    <source>
        <dbReference type="Proteomes" id="UP000188533"/>
    </source>
</evidence>
<dbReference type="EMBL" id="BDGU01000407">
    <property type="protein sequence ID" value="GAW07196.1"/>
    <property type="molecule type" value="Genomic_DNA"/>
</dbReference>
<sequence length="446" mass="48819">MLRNHSVSTPFSYQTGANTLEPPTKRFRLEESSHSQGFNQDDLDEDTVPYGRRSRSRHHRALRSMDPPSNTLIIRNLSNKSDPKMVKHQFEVHGPVDQFDELISRRGVVFVTYYDSGAAQTAFRKMRGSVIDGSIINVQFEPLSLASGKSQPSLPAQGHPGVLRASSQQAPQTERAIEQLPKTEDIAFKLIGNEGGLLAGNLDYSSFSVRANRPAAEDRLQEARKLQQMFSALQSRRMTHDTSLPSSIPISLGSNTEHKLAKERGIKPCLDIAQGSSLPVSVDVVDLLQRVKPWLPTPLSENQQIPSSFSAAEKSSSKDEGSGSGPSAITLEMLEGLHQVLYTACAARPASSCLESTVECNGDTASASSEKYRSGSSSYEGNPSQQFSVISALTKDVPLLQWSHDEYSPMFSGPFLSELEVVPINWDTLSDLQNVLQVSSNQSEAI</sequence>
<dbReference type="GO" id="GO:0003723">
    <property type="term" value="F:RNA binding"/>
    <property type="evidence" value="ECO:0007669"/>
    <property type="project" value="UniProtKB-UniRule"/>
</dbReference>
<keyword evidence="1" id="KW-0694">RNA-binding</keyword>
<dbReference type="Gene3D" id="3.30.70.330">
    <property type="match status" value="1"/>
</dbReference>
<dbReference type="InterPro" id="IPR012677">
    <property type="entry name" value="Nucleotide-bd_a/b_plait_sf"/>
</dbReference>
<dbReference type="SUPFAM" id="SSF54928">
    <property type="entry name" value="RNA-binding domain, RBD"/>
    <property type="match status" value="1"/>
</dbReference>
<evidence type="ECO:0000256" key="2">
    <source>
        <dbReference type="SAM" id="MobiDB-lite"/>
    </source>
</evidence>
<feature type="region of interest" description="Disordered" evidence="2">
    <location>
        <begin position="147"/>
        <end position="171"/>
    </location>
</feature>
<dbReference type="InterPro" id="IPR000504">
    <property type="entry name" value="RRM_dom"/>
</dbReference>
<reference evidence="4 5" key="1">
    <citation type="submission" date="2016-08" db="EMBL/GenBank/DDBJ databases">
        <authorList>
            <consortium name="Lentinula edodes genome sequencing consortium"/>
            <person name="Sakamoto Y."/>
            <person name="Nakade K."/>
            <person name="Sato S."/>
            <person name="Yoshida Y."/>
            <person name="Miyazaki K."/>
            <person name="Natsume S."/>
            <person name="Konno N."/>
        </authorList>
    </citation>
    <scope>NUCLEOTIDE SEQUENCE [LARGE SCALE GENOMIC DNA]</scope>
    <source>
        <strain evidence="4 5">NBRC 111202</strain>
    </source>
</reference>
<feature type="region of interest" description="Disordered" evidence="2">
    <location>
        <begin position="1"/>
        <end position="70"/>
    </location>
</feature>
<dbReference type="PROSITE" id="PS50102">
    <property type="entry name" value="RRM"/>
    <property type="match status" value="1"/>
</dbReference>
<feature type="compositionally biased region" description="Basic and acidic residues" evidence="2">
    <location>
        <begin position="23"/>
        <end position="33"/>
    </location>
</feature>
<dbReference type="SMART" id="SM00360">
    <property type="entry name" value="RRM"/>
    <property type="match status" value="1"/>
</dbReference>
<dbReference type="InterPro" id="IPR035979">
    <property type="entry name" value="RBD_domain_sf"/>
</dbReference>
<evidence type="ECO:0000313" key="4">
    <source>
        <dbReference type="EMBL" id="GAW07196.1"/>
    </source>
</evidence>
<gene>
    <name evidence="4" type="ORF">LENED_009171</name>
</gene>
<feature type="compositionally biased region" description="Polar residues" evidence="2">
    <location>
        <begin position="1"/>
        <end position="18"/>
    </location>
</feature>
<proteinExistence type="predicted"/>
<feature type="region of interest" description="Disordered" evidence="2">
    <location>
        <begin position="302"/>
        <end position="328"/>
    </location>
</feature>
<accession>A0A1Q3EJ44</accession>
<name>A0A1Q3EJ44_LENED</name>
<protein>
    <submittedName>
        <fullName evidence="4">Protein MEI2-like 2</fullName>
    </submittedName>
</protein>
<dbReference type="AlphaFoldDB" id="A0A1Q3EJ44"/>
<dbReference type="STRING" id="5353.A0A1Q3EJ44"/>
<evidence type="ECO:0000259" key="3">
    <source>
        <dbReference type="PROSITE" id="PS50102"/>
    </source>
</evidence>
<feature type="compositionally biased region" description="Basic residues" evidence="2">
    <location>
        <begin position="52"/>
        <end position="62"/>
    </location>
</feature>
<evidence type="ECO:0000256" key="1">
    <source>
        <dbReference type="PROSITE-ProRule" id="PRU00176"/>
    </source>
</evidence>